<feature type="transmembrane region" description="Helical" evidence="6">
    <location>
        <begin position="196"/>
        <end position="213"/>
    </location>
</feature>
<evidence type="ECO:0000256" key="6">
    <source>
        <dbReference type="SAM" id="Phobius"/>
    </source>
</evidence>
<reference evidence="8 9" key="1">
    <citation type="journal article" date="2017" name="BMC Genomics">
        <title>Comparative genomic and phylogenomic analyses of the Bifidobacteriaceae family.</title>
        <authorList>
            <person name="Lugli G.A."/>
            <person name="Milani C."/>
            <person name="Turroni F."/>
            <person name="Duranti S."/>
            <person name="Mancabelli L."/>
            <person name="Mangifesta M."/>
            <person name="Ferrario C."/>
            <person name="Modesto M."/>
            <person name="Mattarelli P."/>
            <person name="Jiri K."/>
            <person name="van Sinderen D."/>
            <person name="Ventura M."/>
        </authorList>
    </citation>
    <scope>NUCLEOTIDE SEQUENCE [LARGE SCALE GENOMIC DNA]</scope>
    <source>
        <strain evidence="8 9">DSM 100216</strain>
    </source>
</reference>
<feature type="transmembrane region" description="Helical" evidence="6">
    <location>
        <begin position="129"/>
        <end position="153"/>
    </location>
</feature>
<dbReference type="CDD" id="cd06173">
    <property type="entry name" value="MFS_MefA_like"/>
    <property type="match status" value="1"/>
</dbReference>
<dbReference type="AlphaFoldDB" id="A0A261G7R3"/>
<dbReference type="SUPFAM" id="SSF103473">
    <property type="entry name" value="MFS general substrate transporter"/>
    <property type="match status" value="1"/>
</dbReference>
<feature type="transmembrane region" description="Helical" evidence="6">
    <location>
        <begin position="283"/>
        <end position="303"/>
    </location>
</feature>
<feature type="transmembrane region" description="Helical" evidence="6">
    <location>
        <begin position="375"/>
        <end position="396"/>
    </location>
</feature>
<feature type="transmembrane region" description="Helical" evidence="6">
    <location>
        <begin position="102"/>
        <end position="123"/>
    </location>
</feature>
<evidence type="ECO:0000259" key="7">
    <source>
        <dbReference type="PROSITE" id="PS50850"/>
    </source>
</evidence>
<dbReference type="Proteomes" id="UP000216057">
    <property type="component" value="Unassembled WGS sequence"/>
</dbReference>
<gene>
    <name evidence="8" type="ORF">BEUL_1545</name>
</gene>
<dbReference type="InterPro" id="IPR011701">
    <property type="entry name" value="MFS"/>
</dbReference>
<evidence type="ECO:0000256" key="5">
    <source>
        <dbReference type="ARBA" id="ARBA00023136"/>
    </source>
</evidence>
<evidence type="ECO:0000313" key="9">
    <source>
        <dbReference type="Proteomes" id="UP000216057"/>
    </source>
</evidence>
<dbReference type="PROSITE" id="PS50850">
    <property type="entry name" value="MFS"/>
    <property type="match status" value="1"/>
</dbReference>
<organism evidence="8 9">
    <name type="scientific">Bifidobacterium eulemuris</name>
    <dbReference type="NCBI Taxonomy" id="1765219"/>
    <lineage>
        <taxon>Bacteria</taxon>
        <taxon>Bacillati</taxon>
        <taxon>Actinomycetota</taxon>
        <taxon>Actinomycetes</taxon>
        <taxon>Bifidobacteriales</taxon>
        <taxon>Bifidobacteriaceae</taxon>
        <taxon>Bifidobacterium</taxon>
    </lineage>
</organism>
<evidence type="ECO:0000256" key="4">
    <source>
        <dbReference type="ARBA" id="ARBA00022989"/>
    </source>
</evidence>
<keyword evidence="5 6" id="KW-0472">Membrane</keyword>
<accession>A0A261G7R3</accession>
<dbReference type="PANTHER" id="PTHR23513">
    <property type="entry name" value="INTEGRAL MEMBRANE EFFLUX PROTEIN-RELATED"/>
    <property type="match status" value="1"/>
</dbReference>
<evidence type="ECO:0000256" key="1">
    <source>
        <dbReference type="ARBA" id="ARBA00004651"/>
    </source>
</evidence>
<comment type="subcellular location">
    <subcellularLocation>
        <location evidence="1">Cell membrane</location>
        <topology evidence="1">Multi-pass membrane protein</topology>
    </subcellularLocation>
</comment>
<dbReference type="InterPro" id="IPR036259">
    <property type="entry name" value="MFS_trans_sf"/>
</dbReference>
<feature type="transmembrane region" description="Helical" evidence="6">
    <location>
        <begin position="70"/>
        <end position="90"/>
    </location>
</feature>
<keyword evidence="3 6" id="KW-0812">Transmembrane</keyword>
<comment type="caution">
    <text evidence="8">The sequence shown here is derived from an EMBL/GenBank/DDBJ whole genome shotgun (WGS) entry which is preliminary data.</text>
</comment>
<dbReference type="GO" id="GO:0005886">
    <property type="term" value="C:plasma membrane"/>
    <property type="evidence" value="ECO:0007669"/>
    <property type="project" value="UniProtKB-SubCell"/>
</dbReference>
<name>A0A261G7R3_9BIFI</name>
<protein>
    <submittedName>
        <fullName evidence="8">Permease</fullName>
    </submittedName>
</protein>
<dbReference type="GO" id="GO:0022857">
    <property type="term" value="F:transmembrane transporter activity"/>
    <property type="evidence" value="ECO:0007669"/>
    <property type="project" value="InterPro"/>
</dbReference>
<proteinExistence type="predicted"/>
<sequence length="439" mass="45825">MHPFGPPIEMPKAFKKKRGNVTRMVTKGNLLWGSAAYRLWFVSDTSDVCAVSLRTLVVPLLALQLSGSQFVAGVIVAIESTIMMVLLPFGGTLADRWNRRHMMIALGVLGAGLSIAATVCLVAERLNTWSFALIIALFAVVNGLLGTSNDAILKSIVPMENFAKAQAIREGREACVELSGGAVAGFLYKLTQWCPFLVSAVLYLTSAVTALALPQSTGTRHRHADTATNEASFLKQFAEGWVWAMSQRVFLAAMVMGAAVNVACVGVVVGLQITLADQGVDPVLIGVVSTVSGVGALIGSALSGRLVDGVPTGKLIIGALSLFTISLVLLLVSTAYPVVLVSQGMAGLAFPALNAALLGFIYGKTPEDLQGRASAVFETTVGLLGALTPALAGYLLQTRGGFFSVAALALACAIVGLAIAVCSPIRGIPKPELWGNIML</sequence>
<evidence type="ECO:0000256" key="3">
    <source>
        <dbReference type="ARBA" id="ARBA00022692"/>
    </source>
</evidence>
<feature type="domain" description="Major facilitator superfamily (MFS) profile" evidence="7">
    <location>
        <begin position="21"/>
        <end position="424"/>
    </location>
</feature>
<dbReference type="PANTHER" id="PTHR23513:SF11">
    <property type="entry name" value="STAPHYLOFERRIN A TRANSPORTER"/>
    <property type="match status" value="1"/>
</dbReference>
<dbReference type="InterPro" id="IPR020846">
    <property type="entry name" value="MFS_dom"/>
</dbReference>
<feature type="transmembrane region" description="Helical" evidence="6">
    <location>
        <begin position="249"/>
        <end position="271"/>
    </location>
</feature>
<evidence type="ECO:0000256" key="2">
    <source>
        <dbReference type="ARBA" id="ARBA00022475"/>
    </source>
</evidence>
<keyword evidence="4 6" id="KW-1133">Transmembrane helix</keyword>
<dbReference type="EMBL" id="MWWZ01000008">
    <property type="protein sequence ID" value="OZG67454.1"/>
    <property type="molecule type" value="Genomic_DNA"/>
</dbReference>
<evidence type="ECO:0000313" key="8">
    <source>
        <dbReference type="EMBL" id="OZG67454.1"/>
    </source>
</evidence>
<keyword evidence="2" id="KW-1003">Cell membrane</keyword>
<feature type="transmembrane region" description="Helical" evidence="6">
    <location>
        <begin position="402"/>
        <end position="422"/>
    </location>
</feature>
<dbReference type="Pfam" id="PF07690">
    <property type="entry name" value="MFS_1"/>
    <property type="match status" value="1"/>
</dbReference>
<dbReference type="Gene3D" id="1.20.1250.20">
    <property type="entry name" value="MFS general substrate transporter like domains"/>
    <property type="match status" value="1"/>
</dbReference>
<feature type="transmembrane region" description="Helical" evidence="6">
    <location>
        <begin position="315"/>
        <end position="339"/>
    </location>
</feature>
<feature type="transmembrane region" description="Helical" evidence="6">
    <location>
        <begin position="345"/>
        <end position="363"/>
    </location>
</feature>